<evidence type="ECO:0000256" key="3">
    <source>
        <dbReference type="ARBA" id="ARBA00022729"/>
    </source>
</evidence>
<dbReference type="EMBL" id="WSRP01000010">
    <property type="protein sequence ID" value="MVX56443.1"/>
    <property type="molecule type" value="Genomic_DNA"/>
</dbReference>
<dbReference type="InterPro" id="IPR009094">
    <property type="entry name" value="DiS-bond_isomerase_DsbC/G_N_sf"/>
</dbReference>
<comment type="function">
    <text evidence="7">Required for disulfide bond formation in some periplasmic proteins. Acts by transferring its disulfide bond to other proteins and is reduced in the process.</text>
</comment>
<dbReference type="GO" id="GO:0042597">
    <property type="term" value="C:periplasmic space"/>
    <property type="evidence" value="ECO:0007669"/>
    <property type="project" value="UniProtKB-SubCell"/>
</dbReference>
<evidence type="ECO:0000256" key="6">
    <source>
        <dbReference type="ARBA" id="ARBA00023284"/>
    </source>
</evidence>
<sequence length="275" mass="29772">MIKSKFSILLVSALGTFSTFAFAGGASCGNPATVVKTASESTSAAKVQAIKYSNLSTELKQAVENFQERYPKTQVKLFSLTPVKGIFEASVGKEVIYFDSSARFLFSGRLLDMDQGVDLTEKRVRDLRRIAFNSLPLDKAVKTVYGNGSKKLAVFTDVDCPYSRKLAQTLKDLKDTTVYTFLFPLESIHPKARAKSDAVWCAKDSSAELSKALKGDDIKALANNPLCSSVVSDVIRLAAEHGIGGTPTLINEAGDRISGALPLEKLQNFVDAQKS</sequence>
<dbReference type="Proteomes" id="UP000472580">
    <property type="component" value="Unassembled WGS sequence"/>
</dbReference>
<evidence type="ECO:0000256" key="2">
    <source>
        <dbReference type="ARBA" id="ARBA00009813"/>
    </source>
</evidence>
<dbReference type="InterPro" id="IPR051470">
    <property type="entry name" value="Thiol:disulfide_interchange"/>
</dbReference>
<keyword evidence="4 7" id="KW-0574">Periplasm</keyword>
<evidence type="ECO:0000256" key="5">
    <source>
        <dbReference type="ARBA" id="ARBA00023157"/>
    </source>
</evidence>
<dbReference type="CDD" id="cd03020">
    <property type="entry name" value="DsbA_DsbC_DsbG"/>
    <property type="match status" value="1"/>
</dbReference>
<dbReference type="OrthoDB" id="12976at2"/>
<dbReference type="Pfam" id="PF10411">
    <property type="entry name" value="DsbC_N"/>
    <property type="match status" value="1"/>
</dbReference>
<dbReference type="PANTHER" id="PTHR35272:SF3">
    <property type="entry name" value="THIOL:DISULFIDE INTERCHANGE PROTEIN DSBC"/>
    <property type="match status" value="1"/>
</dbReference>
<evidence type="ECO:0000259" key="8">
    <source>
        <dbReference type="Pfam" id="PF10411"/>
    </source>
</evidence>
<dbReference type="AlphaFoldDB" id="A0A6L6YI98"/>
<dbReference type="InterPro" id="IPR036249">
    <property type="entry name" value="Thioredoxin-like_sf"/>
</dbReference>
<dbReference type="PROSITE" id="PS51257">
    <property type="entry name" value="PROKAR_LIPOPROTEIN"/>
    <property type="match status" value="1"/>
</dbReference>
<evidence type="ECO:0000256" key="4">
    <source>
        <dbReference type="ARBA" id="ARBA00022764"/>
    </source>
</evidence>
<proteinExistence type="inferred from homology"/>
<dbReference type="InterPro" id="IPR012336">
    <property type="entry name" value="Thioredoxin-like_fold"/>
</dbReference>
<dbReference type="RefSeq" id="WP_160334875.1">
    <property type="nucleotide sequence ID" value="NZ_WSRP01000010.1"/>
</dbReference>
<keyword evidence="6 7" id="KW-0676">Redox-active center</keyword>
<accession>A0A6L6YI98</accession>
<evidence type="ECO:0000313" key="11">
    <source>
        <dbReference type="Proteomes" id="UP000472580"/>
    </source>
</evidence>
<comment type="similarity">
    <text evidence="2 7">Belongs to the thioredoxin family. DsbC subfamily.</text>
</comment>
<keyword evidence="11" id="KW-1185">Reference proteome</keyword>
<evidence type="ECO:0000256" key="1">
    <source>
        <dbReference type="ARBA" id="ARBA00004418"/>
    </source>
</evidence>
<feature type="domain" description="Thioredoxin-like fold" evidence="9">
    <location>
        <begin position="146"/>
        <end position="268"/>
    </location>
</feature>
<protein>
    <recommendedName>
        <fullName evidence="7">Thiol:disulfide interchange protein</fullName>
    </recommendedName>
</protein>
<feature type="domain" description="Disulphide bond isomerase DsbC/G N-terminal" evidence="8">
    <location>
        <begin position="62"/>
        <end position="121"/>
    </location>
</feature>
<feature type="signal peptide" evidence="7">
    <location>
        <begin position="1"/>
        <end position="23"/>
    </location>
</feature>
<evidence type="ECO:0000259" key="9">
    <source>
        <dbReference type="Pfam" id="PF13098"/>
    </source>
</evidence>
<dbReference type="InterPro" id="IPR033954">
    <property type="entry name" value="DiS-bond_Isoase_DsbC/G"/>
</dbReference>
<reference evidence="10 11" key="1">
    <citation type="submission" date="2019-12" db="EMBL/GenBank/DDBJ databases">
        <title>Microbes associate with the intestines of laboratory mice.</title>
        <authorList>
            <person name="Navarre W."/>
            <person name="Wong E."/>
        </authorList>
    </citation>
    <scope>NUCLEOTIDE SEQUENCE [LARGE SCALE GENOMIC DNA]</scope>
    <source>
        <strain evidence="10 11">NM82_D38</strain>
    </source>
</reference>
<comment type="subcellular location">
    <subcellularLocation>
        <location evidence="1 7">Periplasm</location>
    </subcellularLocation>
</comment>
<organism evidence="10 11">
    <name type="scientific">Parasutterella muris</name>
    <dbReference type="NCBI Taxonomy" id="2565572"/>
    <lineage>
        <taxon>Bacteria</taxon>
        <taxon>Pseudomonadati</taxon>
        <taxon>Pseudomonadota</taxon>
        <taxon>Betaproteobacteria</taxon>
        <taxon>Burkholderiales</taxon>
        <taxon>Sutterellaceae</taxon>
        <taxon>Parasutterella</taxon>
    </lineage>
</organism>
<dbReference type="Pfam" id="PF13098">
    <property type="entry name" value="Thioredoxin_2"/>
    <property type="match status" value="1"/>
</dbReference>
<name>A0A6L6YI98_9BURK</name>
<evidence type="ECO:0000256" key="7">
    <source>
        <dbReference type="RuleBase" id="RU364038"/>
    </source>
</evidence>
<dbReference type="Gene3D" id="3.40.30.10">
    <property type="entry name" value="Glutaredoxin"/>
    <property type="match status" value="1"/>
</dbReference>
<evidence type="ECO:0000313" key="10">
    <source>
        <dbReference type="EMBL" id="MVX56443.1"/>
    </source>
</evidence>
<dbReference type="PANTHER" id="PTHR35272">
    <property type="entry name" value="THIOL:DISULFIDE INTERCHANGE PROTEIN DSBC-RELATED"/>
    <property type="match status" value="1"/>
</dbReference>
<dbReference type="InterPro" id="IPR018950">
    <property type="entry name" value="DiS-bond_isomerase_DsbC/G_N"/>
</dbReference>
<gene>
    <name evidence="10" type="ORF">E5987_04375</name>
</gene>
<dbReference type="SUPFAM" id="SSF54423">
    <property type="entry name" value="DsbC/DsbG N-terminal domain-like"/>
    <property type="match status" value="1"/>
</dbReference>
<feature type="chain" id="PRO_5027138401" description="Thiol:disulfide interchange protein" evidence="7">
    <location>
        <begin position="24"/>
        <end position="275"/>
    </location>
</feature>
<keyword evidence="3 7" id="KW-0732">Signal</keyword>
<comment type="caution">
    <text evidence="10">The sequence shown here is derived from an EMBL/GenBank/DDBJ whole genome shotgun (WGS) entry which is preliminary data.</text>
</comment>
<keyword evidence="5" id="KW-1015">Disulfide bond</keyword>
<dbReference type="SUPFAM" id="SSF52833">
    <property type="entry name" value="Thioredoxin-like"/>
    <property type="match status" value="1"/>
</dbReference>
<dbReference type="Gene3D" id="3.10.450.70">
    <property type="entry name" value="Disulphide bond isomerase, DsbC/G, N-terminal"/>
    <property type="match status" value="1"/>
</dbReference>